<dbReference type="InterPro" id="IPR005297">
    <property type="entry name" value="Lipoprotein_repeat"/>
</dbReference>
<dbReference type="AlphaFoldDB" id="A0A8J3LNV5"/>
<keyword evidence="4" id="KW-1185">Reference proteome</keyword>
<dbReference type="PANTHER" id="PTHR39335">
    <property type="entry name" value="BLL4220 PROTEIN"/>
    <property type="match status" value="1"/>
</dbReference>
<accession>A0A8J3LNV5</accession>
<feature type="chain" id="PRO_5038941974" description="Lipoprotein with Yx(FWY)xxD motif" evidence="2">
    <location>
        <begin position="30"/>
        <end position="195"/>
    </location>
</feature>
<evidence type="ECO:0000313" key="3">
    <source>
        <dbReference type="EMBL" id="GIG76568.1"/>
    </source>
</evidence>
<dbReference type="PANTHER" id="PTHR39335:SF1">
    <property type="entry name" value="BLL4220 PROTEIN"/>
    <property type="match status" value="1"/>
</dbReference>
<evidence type="ECO:0000313" key="4">
    <source>
        <dbReference type="Proteomes" id="UP000653674"/>
    </source>
</evidence>
<proteinExistence type="predicted"/>
<evidence type="ECO:0000256" key="2">
    <source>
        <dbReference type="SAM" id="SignalP"/>
    </source>
</evidence>
<dbReference type="GO" id="GO:0043448">
    <property type="term" value="P:alkane catabolic process"/>
    <property type="evidence" value="ECO:0007669"/>
    <property type="project" value="TreeGrafter"/>
</dbReference>
<protein>
    <recommendedName>
        <fullName evidence="5">Lipoprotein with Yx(FWY)xxD motif</fullName>
    </recommendedName>
</protein>
<dbReference type="Pfam" id="PF03640">
    <property type="entry name" value="Lipoprotein_15"/>
    <property type="match status" value="2"/>
</dbReference>
<comment type="caution">
    <text evidence="3">The sequence shown here is derived from an EMBL/GenBank/DDBJ whole genome shotgun (WGS) entry which is preliminary data.</text>
</comment>
<name>A0A8J3LNV5_9ACTN</name>
<reference evidence="3" key="1">
    <citation type="submission" date="2021-01" db="EMBL/GenBank/DDBJ databases">
        <title>Whole genome shotgun sequence of Planosporangium flavigriseum NBRC 105377.</title>
        <authorList>
            <person name="Komaki H."/>
            <person name="Tamura T."/>
        </authorList>
    </citation>
    <scope>NUCLEOTIDE SEQUENCE</scope>
    <source>
        <strain evidence="3">NBRC 105377</strain>
    </source>
</reference>
<feature type="signal peptide" evidence="2">
    <location>
        <begin position="1"/>
        <end position="29"/>
    </location>
</feature>
<evidence type="ECO:0000256" key="1">
    <source>
        <dbReference type="SAM" id="MobiDB-lite"/>
    </source>
</evidence>
<sequence>MGRVTARRPTERRVILVAVALSTILSATACTSADPTTTAAPASPLPAANVQGTLVLRAQALPQIGTVVVDAEGYTLYRYDKDTARPPKSNCMEDCWMKWLPVMHTSDLRIEGIDPALVGTVVRAEDATRQVTIGGWPVYRYAGDAAPGETKGHGVGNAWFAITPQGRKAAAPANNPTGNNPTGNTAATNSTRANN</sequence>
<dbReference type="Proteomes" id="UP000653674">
    <property type="component" value="Unassembled WGS sequence"/>
</dbReference>
<organism evidence="3 4">
    <name type="scientific">Planosporangium flavigriseum</name>
    <dbReference type="NCBI Taxonomy" id="373681"/>
    <lineage>
        <taxon>Bacteria</taxon>
        <taxon>Bacillati</taxon>
        <taxon>Actinomycetota</taxon>
        <taxon>Actinomycetes</taxon>
        <taxon>Micromonosporales</taxon>
        <taxon>Micromonosporaceae</taxon>
        <taxon>Planosporangium</taxon>
    </lineage>
</organism>
<dbReference type="EMBL" id="BONU01000062">
    <property type="protein sequence ID" value="GIG76568.1"/>
    <property type="molecule type" value="Genomic_DNA"/>
</dbReference>
<dbReference type="PROSITE" id="PS51257">
    <property type="entry name" value="PROKAR_LIPOPROTEIN"/>
    <property type="match status" value="1"/>
</dbReference>
<gene>
    <name evidence="3" type="ORF">Pfl04_49720</name>
</gene>
<evidence type="ECO:0008006" key="5">
    <source>
        <dbReference type="Google" id="ProtNLM"/>
    </source>
</evidence>
<keyword evidence="2" id="KW-0732">Signal</keyword>
<feature type="region of interest" description="Disordered" evidence="1">
    <location>
        <begin position="167"/>
        <end position="195"/>
    </location>
</feature>
<feature type="compositionally biased region" description="Low complexity" evidence="1">
    <location>
        <begin position="169"/>
        <end position="195"/>
    </location>
</feature>